<proteinExistence type="inferred from homology"/>
<organism evidence="6 7">
    <name type="scientific">Thermoanaerobacter pseudethanolicus (strain ATCC 33223 / 39E)</name>
    <name type="common">Clostridium thermohydrosulfuricum</name>
    <dbReference type="NCBI Taxonomy" id="340099"/>
    <lineage>
        <taxon>Bacteria</taxon>
        <taxon>Bacillati</taxon>
        <taxon>Bacillota</taxon>
        <taxon>Clostridia</taxon>
        <taxon>Thermoanaerobacterales</taxon>
        <taxon>Thermoanaerobacteraceae</taxon>
        <taxon>Thermoanaerobacter</taxon>
    </lineage>
</organism>
<protein>
    <submittedName>
        <fullName evidence="6">2-dehydro-3-deoxyphosphogluconate aldolase/4-hydroxy-2-oxoglutarate aldolase</fullName>
    </submittedName>
</protein>
<keyword evidence="5" id="KW-0119">Carbohydrate metabolism</keyword>
<dbReference type="InterPro" id="IPR013785">
    <property type="entry name" value="Aldolase_TIM"/>
</dbReference>
<dbReference type="GO" id="GO:0016829">
    <property type="term" value="F:lyase activity"/>
    <property type="evidence" value="ECO:0007669"/>
    <property type="project" value="UniProtKB-KW"/>
</dbReference>
<comment type="subunit">
    <text evidence="3">Homotrimer.</text>
</comment>
<dbReference type="STRING" id="340099.Teth39_1971"/>
<dbReference type="InterPro" id="IPR000887">
    <property type="entry name" value="Aldlse_KDPG_KHG"/>
</dbReference>
<accession>B0KD79</accession>
<dbReference type="AlphaFoldDB" id="B0KD79"/>
<sequence>MKNDLVRLKEQGLVAVVRGVQFETAHRLVEALMLGGISIIEITVDAPRAIDVIKDLATRFGDEILLGAGTVMDGETARMAILAGAQFIVSPSLHPDVITVSKRYGKIVIPGGMTPTEIVKGYELGADMIKVFPASILGPGYIKDIRGPLGHIPLMTTGGIDLHNIADFIKAGVDVVGVGGSLVSRQMIQEGKWELITEKARQLVEEVKRARKTN</sequence>
<comment type="similarity">
    <text evidence="2">Belongs to the KHG/KDPG aldolase family.</text>
</comment>
<keyword evidence="4" id="KW-0456">Lyase</keyword>
<dbReference type="KEGG" id="tpd:Teth39_1971"/>
<dbReference type="eggNOG" id="COG0800">
    <property type="taxonomic scope" value="Bacteria"/>
</dbReference>
<dbReference type="CDD" id="cd00452">
    <property type="entry name" value="KDPG_aldolase"/>
    <property type="match status" value="1"/>
</dbReference>
<comment type="pathway">
    <text evidence="1">Carbohydrate acid metabolism.</text>
</comment>
<dbReference type="Proteomes" id="UP000002156">
    <property type="component" value="Chromosome"/>
</dbReference>
<dbReference type="NCBIfam" id="TIGR01182">
    <property type="entry name" value="eda"/>
    <property type="match status" value="1"/>
</dbReference>
<reference evidence="6" key="1">
    <citation type="submission" date="2008-01" db="EMBL/GenBank/DDBJ databases">
        <title>Complete sequence of Thermoanaerobacter psuedethanolicus 39E.</title>
        <authorList>
            <consortium name="US DOE Joint Genome Institute"/>
            <person name="Copeland A."/>
            <person name="Lucas S."/>
            <person name="Lapidus A."/>
            <person name="Barry K."/>
            <person name="Glavina del Rio T."/>
            <person name="Dalin E."/>
            <person name="Tice H."/>
            <person name="Pitluck S."/>
            <person name="Bruce D."/>
            <person name="Goodwin L."/>
            <person name="Saunders E."/>
            <person name="Brettin T."/>
            <person name="Detter J.C."/>
            <person name="Han C."/>
            <person name="Schmutz J."/>
            <person name="Larimer F."/>
            <person name="Land M."/>
            <person name="Hauser L."/>
            <person name="Kyrpides N."/>
            <person name="Lykidis A."/>
            <person name="Hemme C."/>
            <person name="Fields M.W."/>
            <person name="He Z."/>
            <person name="Zhou J."/>
            <person name="Richardson P."/>
        </authorList>
    </citation>
    <scope>NUCLEOTIDE SEQUENCE</scope>
    <source>
        <strain evidence="6">ATCC 33223</strain>
    </source>
</reference>
<gene>
    <name evidence="6" type="ordered locus">Teth39_1971</name>
</gene>
<dbReference type="Pfam" id="PF01081">
    <property type="entry name" value="Aldolase"/>
    <property type="match status" value="1"/>
</dbReference>
<evidence type="ECO:0000256" key="3">
    <source>
        <dbReference type="ARBA" id="ARBA00011233"/>
    </source>
</evidence>
<dbReference type="EMBL" id="CP000924">
    <property type="protein sequence ID" value="ABY95598.1"/>
    <property type="molecule type" value="Genomic_DNA"/>
</dbReference>
<evidence type="ECO:0000256" key="4">
    <source>
        <dbReference type="ARBA" id="ARBA00023239"/>
    </source>
</evidence>
<evidence type="ECO:0000313" key="6">
    <source>
        <dbReference type="EMBL" id="ABY95598.1"/>
    </source>
</evidence>
<evidence type="ECO:0000256" key="5">
    <source>
        <dbReference type="ARBA" id="ARBA00023277"/>
    </source>
</evidence>
<dbReference type="PANTHER" id="PTHR30246:SF1">
    <property type="entry name" value="2-DEHYDRO-3-DEOXY-6-PHOSPHOGALACTONATE ALDOLASE-RELATED"/>
    <property type="match status" value="1"/>
</dbReference>
<evidence type="ECO:0000313" key="7">
    <source>
        <dbReference type="Proteomes" id="UP000002156"/>
    </source>
</evidence>
<dbReference type="SUPFAM" id="SSF51569">
    <property type="entry name" value="Aldolase"/>
    <property type="match status" value="1"/>
</dbReference>
<dbReference type="HOGENOM" id="CLU_077795_2_0_9"/>
<dbReference type="RefSeq" id="WP_012269693.1">
    <property type="nucleotide sequence ID" value="NC_010321.1"/>
</dbReference>
<dbReference type="Gene3D" id="3.20.20.70">
    <property type="entry name" value="Aldolase class I"/>
    <property type="match status" value="1"/>
</dbReference>
<dbReference type="PANTHER" id="PTHR30246">
    <property type="entry name" value="2-KETO-3-DEOXY-6-PHOSPHOGLUCONATE ALDOLASE"/>
    <property type="match status" value="1"/>
</dbReference>
<name>B0KD79_THEP3</name>
<evidence type="ECO:0000256" key="1">
    <source>
        <dbReference type="ARBA" id="ARBA00004761"/>
    </source>
</evidence>
<keyword evidence="7" id="KW-1185">Reference proteome</keyword>
<evidence type="ECO:0000256" key="2">
    <source>
        <dbReference type="ARBA" id="ARBA00006906"/>
    </source>
</evidence>